<dbReference type="Proteomes" id="UP000079169">
    <property type="component" value="Unplaced"/>
</dbReference>
<keyword evidence="2" id="KW-1185">Reference proteome</keyword>
<evidence type="ECO:0000313" key="3">
    <source>
        <dbReference type="RefSeq" id="XP_026680083.1"/>
    </source>
</evidence>
<evidence type="ECO:0000256" key="1">
    <source>
        <dbReference type="PIRSR" id="PIRSR600101-2"/>
    </source>
</evidence>
<dbReference type="KEGG" id="dci:113465335"/>
<dbReference type="GO" id="GO:0036374">
    <property type="term" value="F:glutathione hydrolase activity"/>
    <property type="evidence" value="ECO:0007669"/>
    <property type="project" value="InterPro"/>
</dbReference>
<sequence length="150" mass="16097">MKLNVGLSTCRNILRKGGNAVDAAITALLCDGLSCPQSMGLGGGFLMTLYNKTTGKAYAINAREKAPAAATLGMFHGNYKAAQTGALAAAIPAEVLGYWTVYHRFGGGVPWRDLFEEPIALALNGVNINHHLAKNIRLYEDHIRRSPQLT</sequence>
<dbReference type="GO" id="GO:0006751">
    <property type="term" value="P:glutathione catabolic process"/>
    <property type="evidence" value="ECO:0007669"/>
    <property type="project" value="InterPro"/>
</dbReference>
<name>A0A3Q0IZF9_DIACI</name>
<accession>A0A3Q0IZF9</accession>
<dbReference type="InterPro" id="IPR029055">
    <property type="entry name" value="Ntn_hydrolases_N"/>
</dbReference>
<dbReference type="PANTHER" id="PTHR11686">
    <property type="entry name" value="GAMMA GLUTAMYL TRANSPEPTIDASE"/>
    <property type="match status" value="1"/>
</dbReference>
<evidence type="ECO:0000313" key="2">
    <source>
        <dbReference type="Proteomes" id="UP000079169"/>
    </source>
</evidence>
<dbReference type="RefSeq" id="XP_026680083.1">
    <property type="nucleotide sequence ID" value="XM_026824282.1"/>
</dbReference>
<proteinExistence type="predicted"/>
<dbReference type="GO" id="GO:0005886">
    <property type="term" value="C:plasma membrane"/>
    <property type="evidence" value="ECO:0007669"/>
    <property type="project" value="TreeGrafter"/>
</dbReference>
<feature type="binding site" evidence="1">
    <location>
        <position position="63"/>
    </location>
    <ligand>
        <name>L-glutamate</name>
        <dbReference type="ChEBI" id="CHEBI:29985"/>
    </ligand>
</feature>
<dbReference type="Pfam" id="PF01019">
    <property type="entry name" value="G_glu_transpept"/>
    <property type="match status" value="1"/>
</dbReference>
<dbReference type="STRING" id="121845.A0A3Q0IZF9"/>
<protein>
    <submittedName>
        <fullName evidence="3">Glutathione hydrolase 1 proenzyme-like</fullName>
    </submittedName>
</protein>
<dbReference type="PaxDb" id="121845-A0A3Q0IZF9"/>
<dbReference type="InterPro" id="IPR000101">
    <property type="entry name" value="GGT_peptidase"/>
</dbReference>
<dbReference type="GeneID" id="113465335"/>
<organism evidence="2 3">
    <name type="scientific">Diaphorina citri</name>
    <name type="common">Asian citrus psyllid</name>
    <dbReference type="NCBI Taxonomy" id="121845"/>
    <lineage>
        <taxon>Eukaryota</taxon>
        <taxon>Metazoa</taxon>
        <taxon>Ecdysozoa</taxon>
        <taxon>Arthropoda</taxon>
        <taxon>Hexapoda</taxon>
        <taxon>Insecta</taxon>
        <taxon>Pterygota</taxon>
        <taxon>Neoptera</taxon>
        <taxon>Paraneoptera</taxon>
        <taxon>Hemiptera</taxon>
        <taxon>Sternorrhyncha</taxon>
        <taxon>Psylloidea</taxon>
        <taxon>Psyllidae</taxon>
        <taxon>Diaphorininae</taxon>
        <taxon>Diaphorina</taxon>
    </lineage>
</organism>
<dbReference type="PANTHER" id="PTHR11686:SF9">
    <property type="entry name" value="RE13973P"/>
    <property type="match status" value="1"/>
</dbReference>
<dbReference type="SUPFAM" id="SSF56235">
    <property type="entry name" value="N-terminal nucleophile aminohydrolases (Ntn hydrolases)"/>
    <property type="match status" value="1"/>
</dbReference>
<gene>
    <name evidence="3" type="primary">LOC113465335</name>
</gene>
<dbReference type="PRINTS" id="PR01210">
    <property type="entry name" value="GGTRANSPTASE"/>
</dbReference>
<reference evidence="3" key="1">
    <citation type="submission" date="2025-08" db="UniProtKB">
        <authorList>
            <consortium name="RefSeq"/>
        </authorList>
    </citation>
    <scope>IDENTIFICATION</scope>
</reference>
<dbReference type="AlphaFoldDB" id="A0A3Q0IZF9"/>